<evidence type="ECO:0000256" key="2">
    <source>
        <dbReference type="SAM" id="SignalP"/>
    </source>
</evidence>
<evidence type="ECO:0000313" key="3">
    <source>
        <dbReference type="EMBL" id="QKJ65473.1"/>
    </source>
</evidence>
<dbReference type="Proteomes" id="UP000504844">
    <property type="component" value="Chromosome"/>
</dbReference>
<keyword evidence="1" id="KW-0472">Membrane</keyword>
<keyword evidence="4" id="KW-1185">Reference proteome</keyword>
<gene>
    <name evidence="3" type="ORF">HQN60_01265</name>
</gene>
<feature type="signal peptide" evidence="2">
    <location>
        <begin position="1"/>
        <end position="22"/>
    </location>
</feature>
<feature type="transmembrane region" description="Helical" evidence="1">
    <location>
        <begin position="46"/>
        <end position="67"/>
    </location>
</feature>
<feature type="chain" id="PRO_5027098745" description="Phage coat protein" evidence="2">
    <location>
        <begin position="23"/>
        <end position="73"/>
    </location>
</feature>
<evidence type="ECO:0008006" key="5">
    <source>
        <dbReference type="Google" id="ProtNLM"/>
    </source>
</evidence>
<evidence type="ECO:0000256" key="1">
    <source>
        <dbReference type="SAM" id="Phobius"/>
    </source>
</evidence>
<keyword evidence="1" id="KW-0812">Transmembrane</keyword>
<proteinExistence type="predicted"/>
<keyword evidence="2" id="KW-0732">Signal</keyword>
<organism evidence="3 4">
    <name type="scientific">Deefgea piscis</name>
    <dbReference type="NCBI Taxonomy" id="2739061"/>
    <lineage>
        <taxon>Bacteria</taxon>
        <taxon>Pseudomonadati</taxon>
        <taxon>Pseudomonadota</taxon>
        <taxon>Betaproteobacteria</taxon>
        <taxon>Neisseriales</taxon>
        <taxon>Chitinibacteraceae</taxon>
        <taxon>Deefgea</taxon>
    </lineage>
</organism>
<name>A0A6M8SK52_9NEIS</name>
<evidence type="ECO:0000313" key="4">
    <source>
        <dbReference type="Proteomes" id="UP000504844"/>
    </source>
</evidence>
<reference evidence="3 4" key="1">
    <citation type="submission" date="2020-05" db="EMBL/GenBank/DDBJ databases">
        <title>Complete genome sequence of Deefgea sp. D17.</title>
        <authorList>
            <person name="Bae J.-W."/>
            <person name="Han J.E."/>
        </authorList>
    </citation>
    <scope>NUCLEOTIDE SEQUENCE [LARGE SCALE GENOMIC DNA]</scope>
    <source>
        <strain evidence="3 4">D17</strain>
    </source>
</reference>
<dbReference type="EMBL" id="CP054143">
    <property type="protein sequence ID" value="QKJ65473.1"/>
    <property type="molecule type" value="Genomic_DNA"/>
</dbReference>
<dbReference type="RefSeq" id="WP_173531983.1">
    <property type="nucleotide sequence ID" value="NZ_CP054143.1"/>
</dbReference>
<sequence length="73" mass="7340">MNLMKKIAAVSATTFASAGAFAAAAPITDVNGLVAAVNFDDVKTGLLSVSAVILGVYLAIKAAEFILKKVKGA</sequence>
<protein>
    <recommendedName>
        <fullName evidence="5">Phage coat protein</fullName>
    </recommendedName>
</protein>
<keyword evidence="1" id="KW-1133">Transmembrane helix</keyword>
<accession>A0A6M8SK52</accession>
<dbReference type="KEGG" id="dee:HQN60_01265"/>
<dbReference type="AlphaFoldDB" id="A0A6M8SK52"/>